<sequence>MGTLTLQRWKLITRCQALPPGHRSYPFDSRTDPSQVSYQVALLSL</sequence>
<keyword evidence="2" id="KW-1185">Reference proteome</keyword>
<evidence type="ECO:0000313" key="2">
    <source>
        <dbReference type="Proteomes" id="UP000187203"/>
    </source>
</evidence>
<dbReference type="Proteomes" id="UP000187203">
    <property type="component" value="Unassembled WGS sequence"/>
</dbReference>
<protein>
    <submittedName>
        <fullName evidence="1">Magnesium chelatase</fullName>
    </submittedName>
</protein>
<dbReference type="EMBL" id="AWUE01018843">
    <property type="protein sequence ID" value="OMO77981.1"/>
    <property type="molecule type" value="Genomic_DNA"/>
</dbReference>
<gene>
    <name evidence="1" type="ORF">COLO4_24902</name>
</gene>
<name>A0A1R3I643_9ROSI</name>
<proteinExistence type="predicted"/>
<comment type="caution">
    <text evidence="1">The sequence shown here is derived from an EMBL/GenBank/DDBJ whole genome shotgun (WGS) entry which is preliminary data.</text>
</comment>
<organism evidence="1 2">
    <name type="scientific">Corchorus olitorius</name>
    <dbReference type="NCBI Taxonomy" id="93759"/>
    <lineage>
        <taxon>Eukaryota</taxon>
        <taxon>Viridiplantae</taxon>
        <taxon>Streptophyta</taxon>
        <taxon>Embryophyta</taxon>
        <taxon>Tracheophyta</taxon>
        <taxon>Spermatophyta</taxon>
        <taxon>Magnoliopsida</taxon>
        <taxon>eudicotyledons</taxon>
        <taxon>Gunneridae</taxon>
        <taxon>Pentapetalae</taxon>
        <taxon>rosids</taxon>
        <taxon>malvids</taxon>
        <taxon>Malvales</taxon>
        <taxon>Malvaceae</taxon>
        <taxon>Grewioideae</taxon>
        <taxon>Apeibeae</taxon>
        <taxon>Corchorus</taxon>
    </lineage>
</organism>
<accession>A0A1R3I643</accession>
<reference evidence="2" key="1">
    <citation type="submission" date="2013-09" db="EMBL/GenBank/DDBJ databases">
        <title>Corchorus olitorius genome sequencing.</title>
        <authorList>
            <person name="Alam M."/>
            <person name="Haque M.S."/>
            <person name="Islam M.S."/>
            <person name="Emdad E.M."/>
            <person name="Islam M.M."/>
            <person name="Ahmed B."/>
            <person name="Halim A."/>
            <person name="Hossen Q.M.M."/>
            <person name="Hossain M.Z."/>
            <person name="Ahmed R."/>
            <person name="Khan M.M."/>
            <person name="Islam R."/>
            <person name="Rashid M.M."/>
            <person name="Khan S.A."/>
            <person name="Rahman M.S."/>
            <person name="Alam M."/>
            <person name="Yahiya A.S."/>
            <person name="Khan M.S."/>
            <person name="Azam M.S."/>
            <person name="Haque T."/>
            <person name="Lashkar M.Z.H."/>
            <person name="Akhand A.I."/>
            <person name="Morshed G."/>
            <person name="Roy S."/>
            <person name="Uddin K.S."/>
            <person name="Rabeya T."/>
            <person name="Hossain A.S."/>
            <person name="Chowdhury A."/>
            <person name="Snigdha A.R."/>
            <person name="Mortoza M.S."/>
            <person name="Matin S.A."/>
            <person name="Hoque S.M.E."/>
            <person name="Islam M.K."/>
            <person name="Roy D.K."/>
            <person name="Haider R."/>
            <person name="Moosa M.M."/>
            <person name="Elias S.M."/>
            <person name="Hasan A.M."/>
            <person name="Jahan S."/>
            <person name="Shafiuddin M."/>
            <person name="Mahmood N."/>
            <person name="Shommy N.S."/>
        </authorList>
    </citation>
    <scope>NUCLEOTIDE SEQUENCE [LARGE SCALE GENOMIC DNA]</scope>
    <source>
        <strain evidence="2">cv. O-4</strain>
    </source>
</reference>
<dbReference type="AlphaFoldDB" id="A0A1R3I643"/>
<evidence type="ECO:0000313" key="1">
    <source>
        <dbReference type="EMBL" id="OMO77981.1"/>
    </source>
</evidence>